<keyword evidence="4" id="KW-0472">Membrane</keyword>
<evidence type="ECO:0000256" key="4">
    <source>
        <dbReference type="SAM" id="Phobius"/>
    </source>
</evidence>
<evidence type="ECO:0000256" key="1">
    <source>
        <dbReference type="ARBA" id="ARBA00022737"/>
    </source>
</evidence>
<protein>
    <recommendedName>
        <fullName evidence="7">Ion transport domain-containing protein</fullName>
    </recommendedName>
</protein>
<dbReference type="Proteomes" id="UP000703661">
    <property type="component" value="Unassembled WGS sequence"/>
</dbReference>
<dbReference type="GO" id="GO:0005886">
    <property type="term" value="C:plasma membrane"/>
    <property type="evidence" value="ECO:0007669"/>
    <property type="project" value="TreeGrafter"/>
</dbReference>
<dbReference type="SUPFAM" id="SSF82171">
    <property type="entry name" value="DPP6 N-terminal domain-like"/>
    <property type="match status" value="1"/>
</dbReference>
<feature type="compositionally biased region" description="Basic and acidic residues" evidence="3">
    <location>
        <begin position="272"/>
        <end position="283"/>
    </location>
</feature>
<dbReference type="InterPro" id="IPR024862">
    <property type="entry name" value="TRPV"/>
</dbReference>
<keyword evidence="6" id="KW-1185">Reference proteome</keyword>
<dbReference type="GO" id="GO:0005216">
    <property type="term" value="F:monoatomic ion channel activity"/>
    <property type="evidence" value="ECO:0007669"/>
    <property type="project" value="InterPro"/>
</dbReference>
<proteinExistence type="predicted"/>
<dbReference type="PANTHER" id="PTHR10582">
    <property type="entry name" value="TRANSIENT RECEPTOR POTENTIAL ION CHANNEL PROTEIN"/>
    <property type="match status" value="1"/>
</dbReference>
<keyword evidence="1" id="KW-0677">Repeat</keyword>
<organism evidence="5 6">
    <name type="scientific">Entomortierella chlamydospora</name>
    <dbReference type="NCBI Taxonomy" id="101097"/>
    <lineage>
        <taxon>Eukaryota</taxon>
        <taxon>Fungi</taxon>
        <taxon>Fungi incertae sedis</taxon>
        <taxon>Mucoromycota</taxon>
        <taxon>Mortierellomycotina</taxon>
        <taxon>Mortierellomycetes</taxon>
        <taxon>Mortierellales</taxon>
        <taxon>Mortierellaceae</taxon>
        <taxon>Entomortierella</taxon>
    </lineage>
</organism>
<dbReference type="EMBL" id="JAAAID010000173">
    <property type="protein sequence ID" value="KAG0021209.1"/>
    <property type="molecule type" value="Genomic_DNA"/>
</dbReference>
<keyword evidence="4" id="KW-1133">Transmembrane helix</keyword>
<feature type="coiled-coil region" evidence="2">
    <location>
        <begin position="1370"/>
        <end position="1400"/>
    </location>
</feature>
<evidence type="ECO:0000256" key="2">
    <source>
        <dbReference type="SAM" id="Coils"/>
    </source>
</evidence>
<reference evidence="5" key="1">
    <citation type="journal article" date="2020" name="Fungal Divers.">
        <title>Resolving the Mortierellaceae phylogeny through synthesis of multi-gene phylogenetics and phylogenomics.</title>
        <authorList>
            <person name="Vandepol N."/>
            <person name="Liber J."/>
            <person name="Desiro A."/>
            <person name="Na H."/>
            <person name="Kennedy M."/>
            <person name="Barry K."/>
            <person name="Grigoriev I.V."/>
            <person name="Miller A.N."/>
            <person name="O'Donnell K."/>
            <person name="Stajich J.E."/>
            <person name="Bonito G."/>
        </authorList>
    </citation>
    <scope>NUCLEOTIDE SEQUENCE</scope>
    <source>
        <strain evidence="5">NRRL 2769</strain>
    </source>
</reference>
<keyword evidence="4" id="KW-0812">Transmembrane</keyword>
<gene>
    <name evidence="5" type="ORF">BGZ80_002872</name>
</gene>
<keyword evidence="2" id="KW-0175">Coiled coil</keyword>
<feature type="transmembrane region" description="Helical" evidence="4">
    <location>
        <begin position="1112"/>
        <end position="1135"/>
    </location>
</feature>
<feature type="region of interest" description="Disordered" evidence="3">
    <location>
        <begin position="272"/>
        <end position="292"/>
    </location>
</feature>
<dbReference type="GO" id="GO:0098703">
    <property type="term" value="P:calcium ion import across plasma membrane"/>
    <property type="evidence" value="ECO:0007669"/>
    <property type="project" value="TreeGrafter"/>
</dbReference>
<feature type="transmembrane region" description="Helical" evidence="4">
    <location>
        <begin position="1232"/>
        <end position="1257"/>
    </location>
</feature>
<comment type="caution">
    <text evidence="5">The sequence shown here is derived from an EMBL/GenBank/DDBJ whole genome shotgun (WGS) entry which is preliminary data.</text>
</comment>
<dbReference type="PANTHER" id="PTHR10582:SF2">
    <property type="entry name" value="INACTIVE"/>
    <property type="match status" value="1"/>
</dbReference>
<evidence type="ECO:0000256" key="3">
    <source>
        <dbReference type="SAM" id="MobiDB-lite"/>
    </source>
</evidence>
<evidence type="ECO:0000313" key="6">
    <source>
        <dbReference type="Proteomes" id="UP000703661"/>
    </source>
</evidence>
<feature type="transmembrane region" description="Helical" evidence="4">
    <location>
        <begin position="1147"/>
        <end position="1166"/>
    </location>
</feature>
<sequence>MLNVLIALINTAFSDGDRTWRNVWLENRLGYIEIVEDMSYNIPGFRQRFHHWFYEEICYQASDDEVTAYKKKYFPQDELDEISSAIRDVRSFLKPTKTASTESNKERQDLIPNMTVKQQRGADTQNFGSRRQVSTISNHYINMDNLTIGPVNNLHPRDNDINPSELVRGRSAAPHLVIDMEGTHDLVRSPTASTQDTIVKASFEVNHYGEGDYPYANAAGQVGQVCELKLHQQIGVDDQQADGGDLKTEIGDQRQDGCILRVKMEIRFRHDVSPKATQRHPENPNDPVRSPKICRYSISGDGTRVATLSATDDSLFLDLWDISVPKDPNASYIAVFPTAKESWVKRLAFYDDKLKLASDSQSRKDLPEFIGEAKFHITNTNNPKPSNELFITCKGDSVDVYKACGQWSHIFSFPVQLSESIYFDCLTKKQLKKTMEDFARELIDSLQGNFFLSFSNTGLGFRPLIWDIENHSLVVAMTKSENSVEYPMSATFSNDQSILAILQDGSITTYWRGSKTAIGKWTVPHDLQVSRLMFVRNDTQLLVECTDSTKQERVGYILDPITTRMTLLDKNPIGKVLGPGEYMPEVHQRGGDCNQENNIRPQRLYSCRNSKLDYIQLDNIAYDPDSLNTRECDQQMCNDSCPIPITNGTFKSESGLEFSYKFNPSEIIREFKISKDTDTPSSDSGDTPILYKLSTLSLQISDGSQEKLFKVPTITHTAASKDPIVLFLRQKMLLILCPNIIITVWRLPEKYNDECTLLTTHWIGDEGSSDIIAASVDIKQCEYHQHLFIRDPGHVKHYIRVSLRGSFYDSHEHGFRLTVEGLVMMYTVADKECRKSIVQYLTENINRHQIPGGCVILWIFNKLSDPKYHKFRKELLGSVLSSKNSPWIPRPDFEWRDQRQPSRDQFQPSCKSICRTVRSSKRFREYEGFKSIEDFKPITQYCIEIAQKREDIRLTSPITACLPIIWRHQHREAAIELRRKLAYIPMNDGTQFNRVQAINMRSILDDYTWEVRKYLSIFEAVIDYLNLSGKKYYSARFDMLWKSRDLSSSKCITGHVDVDKMRHSWLLAPLFVIRHSIMPSHRKIECHELNLDAFDNPAIEALIEYKWNAFGFYFWLIRFLLQCIYYILVLTVVFVQVYKGQDWIVPLYDAVTVFSATFLWFEFIQFIEQPWKYITSPYNLFDLFVFVFPMIGCITAKRGGDIAALSFSVIFVFLHFAGIYDSVSDEFANGDWRFRVMMAMFVLFTVILMLNVLIALINTAFNDGDRTWRNVWFENRLGYIEIAENLSYKIPGFRQRFNHWFYEEICYQASDDEAAAYKKKYFPQEELDKISSSIRDVRSLLKPTNTVSTDSNKEHQAQVPNMADDTQALLHQVQELRTQLTEKQSKLEKQLEEISSLLQKAIPPKDG</sequence>
<feature type="transmembrane region" description="Helical" evidence="4">
    <location>
        <begin position="1178"/>
        <end position="1195"/>
    </location>
</feature>
<evidence type="ECO:0008006" key="7">
    <source>
        <dbReference type="Google" id="ProtNLM"/>
    </source>
</evidence>
<accession>A0A9P6N1K4</accession>
<name>A0A9P6N1K4_9FUNG</name>
<feature type="transmembrane region" description="Helical" evidence="4">
    <location>
        <begin position="1202"/>
        <end position="1220"/>
    </location>
</feature>
<evidence type="ECO:0000313" key="5">
    <source>
        <dbReference type="EMBL" id="KAG0021209.1"/>
    </source>
</evidence>